<evidence type="ECO:0000313" key="2">
    <source>
        <dbReference type="EnsemblMetazoa" id="GPAI008834-PA"/>
    </source>
</evidence>
<dbReference type="SUPFAM" id="SSF46938">
    <property type="entry name" value="CRAL/TRIO N-terminal domain"/>
    <property type="match status" value="1"/>
</dbReference>
<feature type="domain" description="CRAL/TRIO N-terminal" evidence="1">
    <location>
        <begin position="41"/>
        <end position="66"/>
    </location>
</feature>
<dbReference type="PANTHER" id="PTHR10174">
    <property type="entry name" value="ALPHA-TOCOPHEROL TRANSFER PROTEIN-RELATED"/>
    <property type="match status" value="1"/>
</dbReference>
<dbReference type="GO" id="GO:1902936">
    <property type="term" value="F:phosphatidylinositol bisphosphate binding"/>
    <property type="evidence" value="ECO:0007669"/>
    <property type="project" value="TreeGrafter"/>
</dbReference>
<dbReference type="InterPro" id="IPR011074">
    <property type="entry name" value="CRAL/TRIO_N_dom"/>
</dbReference>
<dbReference type="STRING" id="7398.A0A1A9ZAN2"/>
<dbReference type="InterPro" id="IPR036865">
    <property type="entry name" value="CRAL-TRIO_dom_sf"/>
</dbReference>
<dbReference type="SMART" id="SM01100">
    <property type="entry name" value="CRAL_TRIO_N"/>
    <property type="match status" value="1"/>
</dbReference>
<dbReference type="PANTHER" id="PTHR10174:SF216">
    <property type="entry name" value="CRAL-TRIO DOMAIN-CONTAINING PROTEIN-RELATED"/>
    <property type="match status" value="1"/>
</dbReference>
<dbReference type="Gene3D" id="1.10.8.20">
    <property type="entry name" value="N-terminal domain of phosphatidylinositol transfer protein sec14p"/>
    <property type="match status" value="1"/>
</dbReference>
<dbReference type="AlphaFoldDB" id="A0A1A9ZAN2"/>
<protein>
    <submittedName>
        <fullName evidence="2">CRAL_TRIO_N domain-containing protein</fullName>
    </submittedName>
</protein>
<dbReference type="SUPFAM" id="SSF52087">
    <property type="entry name" value="CRAL/TRIO domain"/>
    <property type="match status" value="1"/>
</dbReference>
<dbReference type="EnsemblMetazoa" id="GPAI008834-RA">
    <property type="protein sequence ID" value="GPAI008834-PA"/>
    <property type="gene ID" value="GPAI008834"/>
</dbReference>
<reference evidence="3" key="1">
    <citation type="submission" date="2014-03" db="EMBL/GenBank/DDBJ databases">
        <authorList>
            <person name="Aksoy S."/>
            <person name="Warren W."/>
            <person name="Wilson R.K."/>
        </authorList>
    </citation>
    <scope>NUCLEOTIDE SEQUENCE [LARGE SCALE GENOMIC DNA]</scope>
    <source>
        <strain evidence="3">IAEA</strain>
    </source>
</reference>
<evidence type="ECO:0000313" key="3">
    <source>
        <dbReference type="Proteomes" id="UP000092445"/>
    </source>
</evidence>
<dbReference type="Gene3D" id="3.40.525.10">
    <property type="entry name" value="CRAL-TRIO lipid binding domain"/>
    <property type="match status" value="1"/>
</dbReference>
<dbReference type="InterPro" id="IPR036273">
    <property type="entry name" value="CRAL/TRIO_N_dom_sf"/>
</dbReference>
<evidence type="ECO:0000259" key="1">
    <source>
        <dbReference type="SMART" id="SM01100"/>
    </source>
</evidence>
<proteinExistence type="predicted"/>
<dbReference type="GO" id="GO:0016020">
    <property type="term" value="C:membrane"/>
    <property type="evidence" value="ECO:0007669"/>
    <property type="project" value="TreeGrafter"/>
</dbReference>
<keyword evidence="3" id="KW-1185">Reference proteome</keyword>
<accession>A0A1A9ZAN2</accession>
<organism evidence="2 3">
    <name type="scientific">Glossina pallidipes</name>
    <name type="common">Tsetse fly</name>
    <dbReference type="NCBI Taxonomy" id="7398"/>
    <lineage>
        <taxon>Eukaryota</taxon>
        <taxon>Metazoa</taxon>
        <taxon>Ecdysozoa</taxon>
        <taxon>Arthropoda</taxon>
        <taxon>Hexapoda</taxon>
        <taxon>Insecta</taxon>
        <taxon>Pterygota</taxon>
        <taxon>Neoptera</taxon>
        <taxon>Endopterygota</taxon>
        <taxon>Diptera</taxon>
        <taxon>Brachycera</taxon>
        <taxon>Muscomorpha</taxon>
        <taxon>Hippoboscoidea</taxon>
        <taxon>Glossinidae</taxon>
        <taxon>Glossina</taxon>
    </lineage>
</organism>
<name>A0A1A9ZAN2_GLOPL</name>
<sequence>MEIVMVALKTVNAIVADTAVFPFSSTVFNILTNPDLCASIDDQYLIAFLRGCKYSLEKVKKKIDSYCTYKTRLYFSSSYPRNSYPVIYSVEEVLAVNHVLQDILMLEDGYAVVNGLLTIADLEGLTLSHVLQMTAVFLKKWITYIIHVYII</sequence>
<dbReference type="VEuPathDB" id="VectorBase:GPAI008834"/>
<reference evidence="2" key="2">
    <citation type="submission" date="2020-05" db="UniProtKB">
        <authorList>
            <consortium name="EnsemblMetazoa"/>
        </authorList>
    </citation>
    <scope>IDENTIFICATION</scope>
    <source>
        <strain evidence="2">IAEA</strain>
    </source>
</reference>
<dbReference type="Proteomes" id="UP000092445">
    <property type="component" value="Unassembled WGS sequence"/>
</dbReference>